<protein>
    <recommendedName>
        <fullName evidence="10">4-coumarate--CoA ligase</fullName>
    </recommendedName>
</protein>
<dbReference type="Gene3D" id="3.30.300.30">
    <property type="match status" value="1"/>
</dbReference>
<evidence type="ECO:0000313" key="9">
    <source>
        <dbReference type="Proteomes" id="UP001157006"/>
    </source>
</evidence>
<dbReference type="InterPro" id="IPR045851">
    <property type="entry name" value="AMP-bd_C_sf"/>
</dbReference>
<dbReference type="PANTHER" id="PTHR43859:SF5">
    <property type="entry name" value="ISOVALERATE--COA LIGASE AAE2"/>
    <property type="match status" value="1"/>
</dbReference>
<dbReference type="EMBL" id="OX451739">
    <property type="protein sequence ID" value="CAI8608939.1"/>
    <property type="molecule type" value="Genomic_DNA"/>
</dbReference>
<gene>
    <name evidence="8" type="ORF">VFH_IV109360</name>
</gene>
<evidence type="ECO:0000256" key="2">
    <source>
        <dbReference type="ARBA" id="ARBA00006432"/>
    </source>
</evidence>
<feature type="domain" description="AMP-binding enzyme C-terminal" evidence="7">
    <location>
        <begin position="536"/>
        <end position="610"/>
    </location>
</feature>
<dbReference type="InterPro" id="IPR020845">
    <property type="entry name" value="AMP-binding_CS"/>
</dbReference>
<dbReference type="Pfam" id="PF00501">
    <property type="entry name" value="AMP-binding"/>
    <property type="match status" value="1"/>
</dbReference>
<dbReference type="CDD" id="cd12118">
    <property type="entry name" value="ttLC_FACS_AEE21_like"/>
    <property type="match status" value="1"/>
</dbReference>
<dbReference type="Pfam" id="PF13193">
    <property type="entry name" value="AMP-binding_C"/>
    <property type="match status" value="1"/>
</dbReference>
<evidence type="ECO:0000256" key="5">
    <source>
        <dbReference type="ARBA" id="ARBA00022840"/>
    </source>
</evidence>
<dbReference type="SUPFAM" id="SSF56801">
    <property type="entry name" value="Acetyl-CoA synthetase-like"/>
    <property type="match status" value="1"/>
</dbReference>
<dbReference type="Proteomes" id="UP001157006">
    <property type="component" value="Chromosome 4"/>
</dbReference>
<evidence type="ECO:0000256" key="4">
    <source>
        <dbReference type="ARBA" id="ARBA00022741"/>
    </source>
</evidence>
<dbReference type="GO" id="GO:0005829">
    <property type="term" value="C:cytosol"/>
    <property type="evidence" value="ECO:0007669"/>
    <property type="project" value="UniProtKB-SubCell"/>
</dbReference>
<comment type="subcellular location">
    <subcellularLocation>
        <location evidence="1">Cytoplasm</location>
        <location evidence="1">Cytosol</location>
    </subcellularLocation>
</comment>
<evidence type="ECO:0000256" key="1">
    <source>
        <dbReference type="ARBA" id="ARBA00004514"/>
    </source>
</evidence>
<keyword evidence="3" id="KW-0436">Ligase</keyword>
<dbReference type="NCBIfam" id="NF006020">
    <property type="entry name" value="PRK08162.1"/>
    <property type="match status" value="1"/>
</dbReference>
<dbReference type="FunFam" id="3.30.300.30:FF:000008">
    <property type="entry name" value="2,3-dihydroxybenzoate-AMP ligase"/>
    <property type="match status" value="1"/>
</dbReference>
<proteinExistence type="inferred from homology"/>
<evidence type="ECO:0008006" key="10">
    <source>
        <dbReference type="Google" id="ProtNLM"/>
    </source>
</evidence>
<evidence type="ECO:0000259" key="7">
    <source>
        <dbReference type="Pfam" id="PF13193"/>
    </source>
</evidence>
<dbReference type="Gene3D" id="3.40.50.12780">
    <property type="entry name" value="N-terminal domain of ligase-like"/>
    <property type="match status" value="1"/>
</dbReference>
<dbReference type="GO" id="GO:0031956">
    <property type="term" value="F:medium-chain fatty acid-CoA ligase activity"/>
    <property type="evidence" value="ECO:0007669"/>
    <property type="project" value="UniProtKB-ARBA"/>
</dbReference>
<dbReference type="InterPro" id="IPR025110">
    <property type="entry name" value="AMP-bd_C"/>
</dbReference>
<evidence type="ECO:0000313" key="8">
    <source>
        <dbReference type="EMBL" id="CAI8608939.1"/>
    </source>
</evidence>
<dbReference type="InterPro" id="IPR042099">
    <property type="entry name" value="ANL_N_sf"/>
</dbReference>
<dbReference type="PANTHER" id="PTHR43859">
    <property type="entry name" value="ACYL-ACTIVATING ENZYME"/>
    <property type="match status" value="1"/>
</dbReference>
<keyword evidence="4" id="KW-0547">Nucleotide-binding</keyword>
<dbReference type="InterPro" id="IPR000873">
    <property type="entry name" value="AMP-dep_synth/lig_dom"/>
</dbReference>
<evidence type="ECO:0000256" key="3">
    <source>
        <dbReference type="ARBA" id="ARBA00022598"/>
    </source>
</evidence>
<keyword evidence="9" id="KW-1185">Reference proteome</keyword>
<reference evidence="8 9" key="1">
    <citation type="submission" date="2023-01" db="EMBL/GenBank/DDBJ databases">
        <authorList>
            <person name="Kreplak J."/>
        </authorList>
    </citation>
    <scope>NUCLEOTIDE SEQUENCE [LARGE SCALE GENOMIC DNA]</scope>
</reference>
<dbReference type="GO" id="GO:0005524">
    <property type="term" value="F:ATP binding"/>
    <property type="evidence" value="ECO:0007669"/>
    <property type="project" value="UniProtKB-KW"/>
</dbReference>
<dbReference type="PROSITE" id="PS00455">
    <property type="entry name" value="AMP_BINDING"/>
    <property type="match status" value="1"/>
</dbReference>
<sequence>MAFILTLSNGFGNAQLHHKYKVQIDLSKHAACRQERVKTKTITFTCINSEQKAETCLHRQGQNGRPLPQEIKGNVPGSWESIEGLIHCSANSVPLSPINFLERAAKVCRDRTSLVYGSLTYNWGQTHQRCLKLASSLTQLGISRGDVVATLAPNIPAMYELHFAVPMSGSILCTLNSRLDANMVSVLLEHSQAKILFVDCQLVEIASGALDHLAKNSKNKPILVMIMDSNVTSTIDSSFISYEYEKLVANGRDDFDIVRPENELDPISINYTSGTTSRPKGVVLSHRGAYLNSLATVLFLQMKLFPVYLWNVPLFHANGWCLAWGVAAQFGTNVCLRKVSPKNIFDNIVQHRVTYMGGAPTVMNMIANYTLTTNTKVLNHKIEVLTGGSPPPPQILSMMEENGFNITHMYGLTETLGAGSFCAWRPEWDMLPPEERSKMKARQGVPHVGMEEVDVKDPETMESVPADGKTIGEVMFRGNTMMSGYFKDLKATKEAFKDGWFHSGDLAVKHSDGYIEIKDRLKDIIVSGGENISSIEVETVLYSHPAVLEAAVVARPDDLWGQTPCAYVKLRDRFDADVEEIIEFCRDRLPHFMAPKTVIFLDMPKTSTGKIQKFVLREKAKALGSISGPLDGKNKFVSAQFSMKTK</sequence>
<accession>A0AAV1AEQ9</accession>
<feature type="domain" description="AMP-dependent synthetase/ligase" evidence="6">
    <location>
        <begin position="101"/>
        <end position="486"/>
    </location>
</feature>
<name>A0AAV1AEQ9_VICFA</name>
<dbReference type="AlphaFoldDB" id="A0AAV1AEQ9"/>
<keyword evidence="5" id="KW-0067">ATP-binding</keyword>
<organism evidence="8 9">
    <name type="scientific">Vicia faba</name>
    <name type="common">Broad bean</name>
    <name type="synonym">Faba vulgaris</name>
    <dbReference type="NCBI Taxonomy" id="3906"/>
    <lineage>
        <taxon>Eukaryota</taxon>
        <taxon>Viridiplantae</taxon>
        <taxon>Streptophyta</taxon>
        <taxon>Embryophyta</taxon>
        <taxon>Tracheophyta</taxon>
        <taxon>Spermatophyta</taxon>
        <taxon>Magnoliopsida</taxon>
        <taxon>eudicotyledons</taxon>
        <taxon>Gunneridae</taxon>
        <taxon>Pentapetalae</taxon>
        <taxon>rosids</taxon>
        <taxon>fabids</taxon>
        <taxon>Fabales</taxon>
        <taxon>Fabaceae</taxon>
        <taxon>Papilionoideae</taxon>
        <taxon>50 kb inversion clade</taxon>
        <taxon>NPAAA clade</taxon>
        <taxon>Hologalegina</taxon>
        <taxon>IRL clade</taxon>
        <taxon>Fabeae</taxon>
        <taxon>Vicia</taxon>
    </lineage>
</organism>
<comment type="similarity">
    <text evidence="2">Belongs to the ATP-dependent AMP-binding enzyme family.</text>
</comment>
<evidence type="ECO:0000259" key="6">
    <source>
        <dbReference type="Pfam" id="PF00501"/>
    </source>
</evidence>